<organism evidence="2 3">
    <name type="scientific">Cyanidioschyzon merolae (strain NIES-3377 / 10D)</name>
    <name type="common">Unicellular red alga</name>
    <dbReference type="NCBI Taxonomy" id="280699"/>
    <lineage>
        <taxon>Eukaryota</taxon>
        <taxon>Rhodophyta</taxon>
        <taxon>Bangiophyceae</taxon>
        <taxon>Cyanidiales</taxon>
        <taxon>Cyanidiaceae</taxon>
        <taxon>Cyanidioschyzon</taxon>
    </lineage>
</organism>
<dbReference type="Pfam" id="PF12804">
    <property type="entry name" value="NTP_transf_3"/>
    <property type="match status" value="1"/>
</dbReference>
<dbReference type="RefSeq" id="XP_005538110.1">
    <property type="nucleotide sequence ID" value="XM_005538053.1"/>
</dbReference>
<reference evidence="2 3" key="1">
    <citation type="journal article" date="2004" name="Nature">
        <title>Genome sequence of the ultrasmall unicellular red alga Cyanidioschyzon merolae 10D.</title>
        <authorList>
            <person name="Matsuzaki M."/>
            <person name="Misumi O."/>
            <person name="Shin-i T."/>
            <person name="Maruyama S."/>
            <person name="Takahara M."/>
            <person name="Miyagishima S."/>
            <person name="Mori T."/>
            <person name="Nishida K."/>
            <person name="Yagisawa F."/>
            <person name="Nishida K."/>
            <person name="Yoshida Y."/>
            <person name="Nishimura Y."/>
            <person name="Nakao S."/>
            <person name="Kobayashi T."/>
            <person name="Momoyama Y."/>
            <person name="Higashiyama T."/>
            <person name="Minoda A."/>
            <person name="Sano M."/>
            <person name="Nomoto H."/>
            <person name="Oishi K."/>
            <person name="Hayashi H."/>
            <person name="Ohta F."/>
            <person name="Nishizaka S."/>
            <person name="Haga S."/>
            <person name="Miura S."/>
            <person name="Morishita T."/>
            <person name="Kabeya Y."/>
            <person name="Terasawa K."/>
            <person name="Suzuki Y."/>
            <person name="Ishii Y."/>
            <person name="Asakawa S."/>
            <person name="Takano H."/>
            <person name="Ohta N."/>
            <person name="Kuroiwa H."/>
            <person name="Tanaka K."/>
            <person name="Shimizu N."/>
            <person name="Sugano S."/>
            <person name="Sato N."/>
            <person name="Nozaki H."/>
            <person name="Ogasawara N."/>
            <person name="Kohara Y."/>
            <person name="Kuroiwa T."/>
        </authorList>
    </citation>
    <scope>NUCLEOTIDE SEQUENCE [LARGE SCALE GENOMIC DNA]</scope>
    <source>
        <strain evidence="2 3">10D</strain>
    </source>
</reference>
<sequence>MRENEAVKPTIQAVYLAAGLSSRFGGRIKCLQEVGRHGETLLELSVRQLCEAYPAISSLVFVVSEATHLPIHALIGEQFYGLPVYFCVQRVPAWRKRPLGTVDALLAAREHIHGPFIVLNGDSLYGVAALSLVCNHITAAKTACMPGYKLREVLPKEGRVNRAIVQTDERHRVLEIVEQYNIGFEDIEEGRYTGDELTSMNVFGFHDTSIFARADERFRRFLSELEALRDDHHLQQQQQSVKRCSTDENDVYAHKEYILSTMLNELLHDAQIELMVLSCNSIRTPLELTNPGDFAFVKNHLDLVGL</sequence>
<reference evidence="2 3" key="2">
    <citation type="journal article" date="2007" name="BMC Biol.">
        <title>A 100%-complete sequence reveals unusually simple genomic features in the hot-spring red alga Cyanidioschyzon merolae.</title>
        <authorList>
            <person name="Nozaki H."/>
            <person name="Takano H."/>
            <person name="Misumi O."/>
            <person name="Terasawa K."/>
            <person name="Matsuzaki M."/>
            <person name="Maruyama S."/>
            <person name="Nishida K."/>
            <person name="Yagisawa F."/>
            <person name="Yoshida Y."/>
            <person name="Fujiwara T."/>
            <person name="Takio S."/>
            <person name="Tamura K."/>
            <person name="Chung S.J."/>
            <person name="Nakamura S."/>
            <person name="Kuroiwa H."/>
            <person name="Tanaka K."/>
            <person name="Sato N."/>
            <person name="Kuroiwa T."/>
        </authorList>
    </citation>
    <scope>NUCLEOTIDE SEQUENCE [LARGE SCALE GENOMIC DNA]</scope>
    <source>
        <strain evidence="2 3">10D</strain>
    </source>
</reference>
<dbReference type="KEGG" id="cme:CYME_CMQ174C"/>
<dbReference type="HOGENOM" id="CLU_910169_0_0_1"/>
<dbReference type="GeneID" id="16996262"/>
<dbReference type="AlphaFoldDB" id="M1VAF2"/>
<name>M1VAF2_CYAM1</name>
<dbReference type="SUPFAM" id="SSF53448">
    <property type="entry name" value="Nucleotide-diphospho-sugar transferases"/>
    <property type="match status" value="1"/>
</dbReference>
<proteinExistence type="predicted"/>
<evidence type="ECO:0000259" key="1">
    <source>
        <dbReference type="Pfam" id="PF12804"/>
    </source>
</evidence>
<dbReference type="GO" id="GO:0016779">
    <property type="term" value="F:nucleotidyltransferase activity"/>
    <property type="evidence" value="ECO:0007669"/>
    <property type="project" value="UniProtKB-ARBA"/>
</dbReference>
<dbReference type="InterPro" id="IPR029044">
    <property type="entry name" value="Nucleotide-diphossugar_trans"/>
</dbReference>
<dbReference type="EMBL" id="AP006499">
    <property type="protein sequence ID" value="BAM82074.1"/>
    <property type="molecule type" value="Genomic_DNA"/>
</dbReference>
<dbReference type="OMA" id="PVSMNFW"/>
<feature type="domain" description="MobA-like NTP transferase" evidence="1">
    <location>
        <begin position="13"/>
        <end position="148"/>
    </location>
</feature>
<gene>
    <name evidence="2" type="ORF">CYME_CMQ174C</name>
</gene>
<evidence type="ECO:0000313" key="2">
    <source>
        <dbReference type="EMBL" id="BAM82074.1"/>
    </source>
</evidence>
<protein>
    <recommendedName>
        <fullName evidence="1">MobA-like NTP transferase domain-containing protein</fullName>
    </recommendedName>
</protein>
<evidence type="ECO:0000313" key="3">
    <source>
        <dbReference type="Proteomes" id="UP000007014"/>
    </source>
</evidence>
<dbReference type="OrthoDB" id="144at2759"/>
<dbReference type="Gramene" id="CMQ174CT">
    <property type="protein sequence ID" value="CMQ174CT"/>
    <property type="gene ID" value="CMQ174C"/>
</dbReference>
<dbReference type="Proteomes" id="UP000007014">
    <property type="component" value="Chromosome 17"/>
</dbReference>
<accession>M1VAF2</accession>
<dbReference type="InterPro" id="IPR025877">
    <property type="entry name" value="MobA-like_NTP_Trfase"/>
</dbReference>
<dbReference type="Gene3D" id="3.90.550.10">
    <property type="entry name" value="Spore Coat Polysaccharide Biosynthesis Protein SpsA, Chain A"/>
    <property type="match status" value="1"/>
</dbReference>
<keyword evidence="3" id="KW-1185">Reference proteome</keyword>